<dbReference type="SUPFAM" id="SSF51306">
    <property type="entry name" value="LexA/Signal peptidase"/>
    <property type="match status" value="1"/>
</dbReference>
<reference evidence="1 2" key="1">
    <citation type="submission" date="2018-06" db="EMBL/GenBank/DDBJ databases">
        <authorList>
            <consortium name="Pathogen Informatics"/>
            <person name="Doyle S."/>
        </authorList>
    </citation>
    <scope>NUCLEOTIDE SEQUENCE [LARGE SCALE GENOMIC DNA]</scope>
    <source>
        <strain evidence="1 2">NCTC8129</strain>
    </source>
</reference>
<organism evidence="1 2">
    <name type="scientific">Enterococcus durans</name>
    <dbReference type="NCBI Taxonomy" id="53345"/>
    <lineage>
        <taxon>Bacteria</taxon>
        <taxon>Bacillati</taxon>
        <taxon>Bacillota</taxon>
        <taxon>Bacilli</taxon>
        <taxon>Lactobacillales</taxon>
        <taxon>Enterococcaceae</taxon>
        <taxon>Enterococcus</taxon>
    </lineage>
</organism>
<dbReference type="AlphaFoldDB" id="A0A377KL70"/>
<evidence type="ECO:0000313" key="1">
    <source>
        <dbReference type="EMBL" id="STP29928.1"/>
    </source>
</evidence>
<dbReference type="Proteomes" id="UP000254070">
    <property type="component" value="Unassembled WGS sequence"/>
</dbReference>
<dbReference type="RefSeq" id="WP_142972250.1">
    <property type="nucleotide sequence ID" value="NZ_CABGIZ010000013.1"/>
</dbReference>
<accession>A0A377KL70</accession>
<protein>
    <submittedName>
        <fullName evidence="1">Signal peptidase I</fullName>
    </submittedName>
</protein>
<gene>
    <name evidence="1" type="ORF">NCTC8129_02159</name>
</gene>
<proteinExistence type="predicted"/>
<dbReference type="CDD" id="cd06462">
    <property type="entry name" value="Peptidase_S24_S26"/>
    <property type="match status" value="1"/>
</dbReference>
<name>A0A377KL70_9ENTE</name>
<evidence type="ECO:0000313" key="2">
    <source>
        <dbReference type="Proteomes" id="UP000254070"/>
    </source>
</evidence>
<dbReference type="InterPro" id="IPR036286">
    <property type="entry name" value="LexA/Signal_pep-like_sf"/>
</dbReference>
<sequence>MLPNIAEGEYLTVSLGKRNIKSNDILVFQPFNSNKLICHRIMGIHEEFFICKGDNFSYVDPVVPKENSIGVIKEAVFMNKVSPYRAKCYNISEKSIDPTQKNILVLPSKSFKYVFKKYREKLERLVLMNQNLYYYYGVLSESEIDQVENKFYSIGFV</sequence>
<dbReference type="EMBL" id="UGIF01000002">
    <property type="protein sequence ID" value="STP29928.1"/>
    <property type="molecule type" value="Genomic_DNA"/>
</dbReference>